<keyword evidence="2 3" id="KW-0040">ANK repeat</keyword>
<evidence type="ECO:0000256" key="2">
    <source>
        <dbReference type="ARBA" id="ARBA00023043"/>
    </source>
</evidence>
<dbReference type="Gene3D" id="1.25.40.20">
    <property type="entry name" value="Ankyrin repeat-containing domain"/>
    <property type="match status" value="1"/>
</dbReference>
<dbReference type="PROSITE" id="PS50088">
    <property type="entry name" value="ANK_REPEAT"/>
    <property type="match status" value="2"/>
</dbReference>
<dbReference type="SUPFAM" id="SSF48403">
    <property type="entry name" value="Ankyrin repeat"/>
    <property type="match status" value="1"/>
</dbReference>
<dbReference type="InterPro" id="IPR036770">
    <property type="entry name" value="Ankyrin_rpt-contain_sf"/>
</dbReference>
<dbReference type="Proteomes" id="UP000053097">
    <property type="component" value="Unassembled WGS sequence"/>
</dbReference>
<evidence type="ECO:0000313" key="5">
    <source>
        <dbReference type="Proteomes" id="UP000053097"/>
    </source>
</evidence>
<keyword evidence="5" id="KW-1185">Reference proteome</keyword>
<gene>
    <name evidence="4" type="ORF">X777_06036</name>
</gene>
<protein>
    <submittedName>
        <fullName evidence="4">Ankyrin repeat domain-containing protein</fullName>
    </submittedName>
</protein>
<dbReference type="STRING" id="2015173.A0A026WEV0"/>
<dbReference type="EMBL" id="KK107260">
    <property type="protein sequence ID" value="EZA54186.1"/>
    <property type="molecule type" value="Genomic_DNA"/>
</dbReference>
<evidence type="ECO:0000256" key="1">
    <source>
        <dbReference type="ARBA" id="ARBA00022737"/>
    </source>
</evidence>
<dbReference type="PROSITE" id="PS50297">
    <property type="entry name" value="ANK_REP_REGION"/>
    <property type="match status" value="2"/>
</dbReference>
<dbReference type="Pfam" id="PF12796">
    <property type="entry name" value="Ank_2"/>
    <property type="match status" value="1"/>
</dbReference>
<dbReference type="AlphaFoldDB" id="A0A026WEV0"/>
<dbReference type="InterPro" id="IPR002110">
    <property type="entry name" value="Ankyrin_rpt"/>
</dbReference>
<dbReference type="PANTHER" id="PTHR24171">
    <property type="entry name" value="ANKYRIN REPEAT DOMAIN-CONTAINING PROTEIN 39-RELATED"/>
    <property type="match status" value="1"/>
</dbReference>
<sequence>MEYKHGLSEQEQQLNARASRRVTAMTSVDSGVETGNDSNDSMIVQHENQQQQPQQERIYTICTPDNRIMTVRVNTDITISHGHDTPRKEESKSYVHTNAHHDVPVEQKYCRTFSRLYRAAKRESLVMENRGLRSNPAVIPERSPCKIHDRPAFSPVRRRLTICDKPLKTYKCSKALDDGNPINRRKKSFTGQLQEMRFAAITSDIVSMEKLLDEGISPNLPDTHGRTPLHYAANKGHKEMVELLLRHGANPTKQDRAGNTPLYVAAVTGNTEIVTLLLTTNTVGQPDNYNPLELLRVKTELLKYSKTDNDITNLTREIRSLTMILEKSPQMKKEMQAQVESLSSIYSKLSLSNSEKVHDDIKDLLENLEALCVTNSSETTEAAP</sequence>
<keyword evidence="1" id="KW-0677">Repeat</keyword>
<accession>A0A026WEV0</accession>
<proteinExistence type="predicted"/>
<feature type="repeat" description="ANK" evidence="3">
    <location>
        <begin position="224"/>
        <end position="256"/>
    </location>
</feature>
<reference evidence="4 5" key="1">
    <citation type="journal article" date="2014" name="Curr. Biol.">
        <title>The genome of the clonal raider ant Cerapachys biroi.</title>
        <authorList>
            <person name="Oxley P.R."/>
            <person name="Ji L."/>
            <person name="Fetter-Pruneda I."/>
            <person name="McKenzie S.K."/>
            <person name="Li C."/>
            <person name="Hu H."/>
            <person name="Zhang G."/>
            <person name="Kronauer D.J."/>
        </authorList>
    </citation>
    <scope>NUCLEOTIDE SEQUENCE [LARGE SCALE GENOMIC DNA]</scope>
</reference>
<name>A0A026WEV0_OOCBI</name>
<feature type="repeat" description="ANK" evidence="3">
    <location>
        <begin position="257"/>
        <end position="278"/>
    </location>
</feature>
<dbReference type="SMART" id="SM00248">
    <property type="entry name" value="ANK"/>
    <property type="match status" value="2"/>
</dbReference>
<dbReference type="OrthoDB" id="496981at2759"/>
<evidence type="ECO:0000256" key="3">
    <source>
        <dbReference type="PROSITE-ProRule" id="PRU00023"/>
    </source>
</evidence>
<evidence type="ECO:0000313" key="4">
    <source>
        <dbReference type="EMBL" id="EZA54186.1"/>
    </source>
</evidence>
<organism evidence="4 5">
    <name type="scientific">Ooceraea biroi</name>
    <name type="common">Clonal raider ant</name>
    <name type="synonym">Cerapachys biroi</name>
    <dbReference type="NCBI Taxonomy" id="2015173"/>
    <lineage>
        <taxon>Eukaryota</taxon>
        <taxon>Metazoa</taxon>
        <taxon>Ecdysozoa</taxon>
        <taxon>Arthropoda</taxon>
        <taxon>Hexapoda</taxon>
        <taxon>Insecta</taxon>
        <taxon>Pterygota</taxon>
        <taxon>Neoptera</taxon>
        <taxon>Endopterygota</taxon>
        <taxon>Hymenoptera</taxon>
        <taxon>Apocrita</taxon>
        <taxon>Aculeata</taxon>
        <taxon>Formicoidea</taxon>
        <taxon>Formicidae</taxon>
        <taxon>Dorylinae</taxon>
        <taxon>Ooceraea</taxon>
    </lineage>
</organism>
<dbReference type="OMA" id="DPNQRDC"/>